<evidence type="ECO:0000313" key="2">
    <source>
        <dbReference type="EMBL" id="ETK71828.1"/>
    </source>
</evidence>
<evidence type="ECO:0000313" key="3">
    <source>
        <dbReference type="EMBL" id="ETL25260.1"/>
    </source>
</evidence>
<dbReference type="Proteomes" id="UP000053236">
    <property type="component" value="Unassembled WGS sequence"/>
</dbReference>
<dbReference type="EMBL" id="KI696491">
    <property type="protein sequence ID" value="ETM31755.1"/>
    <property type="molecule type" value="Genomic_DNA"/>
</dbReference>
<keyword evidence="2" id="KW-0689">Ribosomal protein</keyword>
<dbReference type="AlphaFoldDB" id="W2FLZ3"/>
<keyword evidence="2" id="KW-0687">Ribonucleoprotein</keyword>
<dbReference type="Proteomes" id="UP000053864">
    <property type="component" value="Unassembled WGS sequence"/>
</dbReference>
<reference evidence="2" key="1">
    <citation type="submission" date="2013-11" db="EMBL/GenBank/DDBJ databases">
        <title>The Genome Sequence of Phytophthora parasitica CJ02B3.</title>
        <authorList>
            <consortium name="The Broad Institute Genomics Platform"/>
            <person name="Russ C."/>
            <person name="Tyler B."/>
            <person name="Panabieres F."/>
            <person name="Shan W."/>
            <person name="Tripathy S."/>
            <person name="Grunwald N."/>
            <person name="Machado M."/>
            <person name="Johnson C.S."/>
            <person name="Arredondo F."/>
            <person name="Hong C."/>
            <person name="Coffey M."/>
            <person name="Young S.K."/>
            <person name="Zeng Q."/>
            <person name="Gargeya S."/>
            <person name="Fitzgerald M."/>
            <person name="Abouelleil A."/>
            <person name="Alvarado L."/>
            <person name="Chapman S.B."/>
            <person name="Gainer-Dewar J."/>
            <person name="Goldberg J."/>
            <person name="Griggs A."/>
            <person name="Gujja S."/>
            <person name="Hansen M."/>
            <person name="Howarth C."/>
            <person name="Imamovic A."/>
            <person name="Ireland A."/>
            <person name="Larimer J."/>
            <person name="McCowan C."/>
            <person name="Murphy C."/>
            <person name="Pearson M."/>
            <person name="Poon T.W."/>
            <person name="Priest M."/>
            <person name="Roberts A."/>
            <person name="Saif S."/>
            <person name="Shea T."/>
            <person name="Sykes S."/>
            <person name="Wortman J."/>
            <person name="Nusbaum C."/>
            <person name="Birren B."/>
        </authorList>
    </citation>
    <scope>NUCLEOTIDE SEQUENCE [LARGE SCALE GENOMIC DNA]</scope>
    <source>
        <strain evidence="2">CJ02B3</strain>
    </source>
</reference>
<organism evidence="2">
    <name type="scientific">Phytophthora nicotianae</name>
    <name type="common">Potato buckeye rot agent</name>
    <name type="synonym">Phytophthora parasitica</name>
    <dbReference type="NCBI Taxonomy" id="4792"/>
    <lineage>
        <taxon>Eukaryota</taxon>
        <taxon>Sar</taxon>
        <taxon>Stramenopiles</taxon>
        <taxon>Oomycota</taxon>
        <taxon>Peronosporomycetes</taxon>
        <taxon>Peronosporales</taxon>
        <taxon>Peronosporaceae</taxon>
        <taxon>Phytophthora</taxon>
    </lineage>
</organism>
<reference evidence="3" key="2">
    <citation type="submission" date="2013-11" db="EMBL/GenBank/DDBJ databases">
        <title>The Genome Sequence of Phytophthora parasitica CJ05E6.</title>
        <authorList>
            <consortium name="The Broad Institute Genomics Platform"/>
            <person name="Russ C."/>
            <person name="Tyler B."/>
            <person name="Panabieres F."/>
            <person name="Shan W."/>
            <person name="Tripathy S."/>
            <person name="Grunwald N."/>
            <person name="Machado M."/>
            <person name="Johnson C.S."/>
            <person name="Arredondo F."/>
            <person name="Hong C."/>
            <person name="Coffey M."/>
            <person name="Young S.K."/>
            <person name="Zeng Q."/>
            <person name="Gargeya S."/>
            <person name="Fitzgerald M."/>
            <person name="Abouelleil A."/>
            <person name="Alvarado L."/>
            <person name="Chapman S.B."/>
            <person name="Gainer-Dewar J."/>
            <person name="Goldberg J."/>
            <person name="Griggs A."/>
            <person name="Gujja S."/>
            <person name="Hansen M."/>
            <person name="Howarth C."/>
            <person name="Imamovic A."/>
            <person name="Ireland A."/>
            <person name="Larimer J."/>
            <person name="McCowan C."/>
            <person name="Murphy C."/>
            <person name="Pearson M."/>
            <person name="Poon T.W."/>
            <person name="Priest M."/>
            <person name="Roberts A."/>
            <person name="Saif S."/>
            <person name="Shea T."/>
            <person name="Sykes S."/>
            <person name="Wortman J."/>
            <person name="Nusbaum C."/>
            <person name="Birren B."/>
        </authorList>
    </citation>
    <scope>NUCLEOTIDE SEQUENCE [LARGE SCALE GENOMIC DNA]</scope>
    <source>
        <strain evidence="3">CJ05E6</strain>
    </source>
</reference>
<feature type="compositionally biased region" description="Basic and acidic residues" evidence="1">
    <location>
        <begin position="48"/>
        <end position="61"/>
    </location>
</feature>
<gene>
    <name evidence="4" type="ORF">L914_20725</name>
    <name evidence="2" type="ORF">L915_20986</name>
    <name evidence="3" type="ORF">L916_20865</name>
</gene>
<dbReference type="Proteomes" id="UP000054532">
    <property type="component" value="Unassembled WGS sequence"/>
</dbReference>
<evidence type="ECO:0000313" key="4">
    <source>
        <dbReference type="EMBL" id="ETM31755.1"/>
    </source>
</evidence>
<feature type="non-terminal residue" evidence="2">
    <location>
        <position position="1"/>
    </location>
</feature>
<feature type="region of interest" description="Disordered" evidence="1">
    <location>
        <begin position="37"/>
        <end position="69"/>
    </location>
</feature>
<dbReference type="EMBL" id="KI689729">
    <property type="protein sequence ID" value="ETK71828.1"/>
    <property type="molecule type" value="Genomic_DNA"/>
</dbReference>
<protein>
    <submittedName>
        <fullName evidence="2">60S ribosomal protein L37</fullName>
    </submittedName>
</protein>
<sequence>APQQDPHHLQTVWSQLLPHPEEHLLFVWLPRCQDAQVQLEPEGPASPHDGHWPHAPPEERPASFQERLP</sequence>
<evidence type="ECO:0000256" key="1">
    <source>
        <dbReference type="SAM" id="MobiDB-lite"/>
    </source>
</evidence>
<proteinExistence type="predicted"/>
<name>W2FLZ3_PHYNI</name>
<reference evidence="4" key="3">
    <citation type="submission" date="2013-11" db="EMBL/GenBank/DDBJ databases">
        <title>The Genome Sequence of Phytophthora parasitica IAC_01/95.</title>
        <authorList>
            <consortium name="The Broad Institute Genomics Platform"/>
            <person name="Russ C."/>
            <person name="Tyler B."/>
            <person name="Panabieres F."/>
            <person name="Shan W."/>
            <person name="Tripathy S."/>
            <person name="Grunwald N."/>
            <person name="Machado M."/>
            <person name="Johnson C.S."/>
            <person name="Arredondo F."/>
            <person name="Hong C."/>
            <person name="Coffey M."/>
            <person name="Young S.K."/>
            <person name="Zeng Q."/>
            <person name="Gargeya S."/>
            <person name="Fitzgerald M."/>
            <person name="Abouelleil A."/>
            <person name="Alvarado L."/>
            <person name="Chapman S.B."/>
            <person name="Gainer-Dewar J."/>
            <person name="Goldberg J."/>
            <person name="Griggs A."/>
            <person name="Gujja S."/>
            <person name="Hansen M."/>
            <person name="Howarth C."/>
            <person name="Imamovic A."/>
            <person name="Ireland A."/>
            <person name="Larimer J."/>
            <person name="McCowan C."/>
            <person name="Murphy C."/>
            <person name="Pearson M."/>
            <person name="Poon T.W."/>
            <person name="Priest M."/>
            <person name="Roberts A."/>
            <person name="Saif S."/>
            <person name="Shea T."/>
            <person name="Sykes S."/>
            <person name="Wortman J."/>
            <person name="Nusbaum C."/>
            <person name="Birren B."/>
        </authorList>
    </citation>
    <scope>NUCLEOTIDE SEQUENCE [LARGE SCALE GENOMIC DNA]</scope>
    <source>
        <strain evidence="4">IAC_01/95</strain>
    </source>
</reference>
<dbReference type="EMBL" id="KI676550">
    <property type="protein sequence ID" value="ETL25260.1"/>
    <property type="molecule type" value="Genomic_DNA"/>
</dbReference>
<accession>W2FLZ3</accession>
<dbReference type="GO" id="GO:0005840">
    <property type="term" value="C:ribosome"/>
    <property type="evidence" value="ECO:0007669"/>
    <property type="project" value="UniProtKB-KW"/>
</dbReference>